<evidence type="ECO:0000256" key="11">
    <source>
        <dbReference type="ARBA" id="ARBA00022918"/>
    </source>
</evidence>
<evidence type="ECO:0000256" key="8">
    <source>
        <dbReference type="ARBA" id="ARBA00022801"/>
    </source>
</evidence>
<gene>
    <name evidence="19" type="ORF">ISN44_Un138g000040</name>
</gene>
<feature type="compositionally biased region" description="Polar residues" evidence="16">
    <location>
        <begin position="2814"/>
        <end position="2824"/>
    </location>
</feature>
<protein>
    <submittedName>
        <fullName evidence="19">Ribonuclease H-like superfamily</fullName>
    </submittedName>
</protein>
<evidence type="ECO:0000256" key="9">
    <source>
        <dbReference type="ARBA" id="ARBA00022842"/>
    </source>
</evidence>
<dbReference type="Pfam" id="PF00665">
    <property type="entry name" value="rve"/>
    <property type="match status" value="1"/>
</dbReference>
<keyword evidence="7" id="KW-0255">Endonuclease</keyword>
<dbReference type="FunFam" id="3.10.10.10:FF:000007">
    <property type="entry name" value="Retrovirus-related Pol polyprotein from transposon 17.6-like Protein"/>
    <property type="match status" value="1"/>
</dbReference>
<dbReference type="FunFam" id="3.30.70.270:FF:000020">
    <property type="entry name" value="Transposon Tf2-6 polyprotein-like Protein"/>
    <property type="match status" value="2"/>
</dbReference>
<dbReference type="CDD" id="cd01647">
    <property type="entry name" value="RT_LTR"/>
    <property type="match status" value="1"/>
</dbReference>
<keyword evidence="20" id="KW-1185">Reference proteome</keyword>
<feature type="region of interest" description="Disordered" evidence="16">
    <location>
        <begin position="2880"/>
        <end position="2918"/>
    </location>
</feature>
<dbReference type="EMBL" id="JAEFBJ010000138">
    <property type="protein sequence ID" value="KAG7529449.1"/>
    <property type="molecule type" value="Genomic_DNA"/>
</dbReference>
<dbReference type="GO" id="GO:0003964">
    <property type="term" value="F:RNA-directed DNA polymerase activity"/>
    <property type="evidence" value="ECO:0007669"/>
    <property type="project" value="UniProtKB-KW"/>
</dbReference>
<feature type="compositionally biased region" description="Polar residues" evidence="16">
    <location>
        <begin position="334"/>
        <end position="355"/>
    </location>
</feature>
<dbReference type="OrthoDB" id="10055717at2759"/>
<keyword evidence="5" id="KW-0479">Metal-binding</keyword>
<dbReference type="CDD" id="cd09274">
    <property type="entry name" value="RNase_HI_RT_Ty3"/>
    <property type="match status" value="2"/>
</dbReference>
<dbReference type="Pfam" id="PF03078">
    <property type="entry name" value="ATHILA"/>
    <property type="match status" value="3"/>
</dbReference>
<dbReference type="GO" id="GO:0006310">
    <property type="term" value="P:DNA recombination"/>
    <property type="evidence" value="ECO:0007669"/>
    <property type="project" value="UniProtKB-KW"/>
</dbReference>
<dbReference type="InterPro" id="IPR005162">
    <property type="entry name" value="Retrotrans_gag_dom"/>
</dbReference>
<dbReference type="InterPro" id="IPR041588">
    <property type="entry name" value="Integrase_H2C2"/>
</dbReference>
<dbReference type="FunFam" id="3.30.420.10:FF:000032">
    <property type="entry name" value="Retrovirus-related Pol polyprotein from transposon 297-like Protein"/>
    <property type="match status" value="1"/>
</dbReference>
<keyword evidence="3" id="KW-0548">Nucleotidyltransferase</keyword>
<feature type="compositionally biased region" description="Basic residues" evidence="16">
    <location>
        <begin position="2396"/>
        <end position="2414"/>
    </location>
</feature>
<feature type="region of interest" description="Disordered" evidence="16">
    <location>
        <begin position="1729"/>
        <end position="1756"/>
    </location>
</feature>
<evidence type="ECO:0000256" key="12">
    <source>
        <dbReference type="ARBA" id="ARBA00022932"/>
    </source>
</evidence>
<dbReference type="Proteomes" id="UP000694251">
    <property type="component" value="Unassembled WGS sequence"/>
</dbReference>
<evidence type="ECO:0000256" key="13">
    <source>
        <dbReference type="ARBA" id="ARBA00023125"/>
    </source>
</evidence>
<dbReference type="InterPro" id="IPR041373">
    <property type="entry name" value="RT_RNaseH"/>
</dbReference>
<keyword evidence="12" id="KW-0239">DNA-directed DNA polymerase</keyword>
<dbReference type="Pfam" id="PF03732">
    <property type="entry name" value="Retrotrans_gag"/>
    <property type="match status" value="2"/>
</dbReference>
<keyword evidence="15" id="KW-0175">Coiled coil</keyword>
<dbReference type="PANTHER" id="PTHR37984">
    <property type="entry name" value="PROTEIN CBG26694"/>
    <property type="match status" value="1"/>
</dbReference>
<feature type="region of interest" description="Disordered" evidence="16">
    <location>
        <begin position="2476"/>
        <end position="2511"/>
    </location>
</feature>
<dbReference type="GO" id="GO:0046872">
    <property type="term" value="F:metal ion binding"/>
    <property type="evidence" value="ECO:0007669"/>
    <property type="project" value="UniProtKB-KW"/>
</dbReference>
<feature type="domain" description="Integrase catalytic" evidence="18">
    <location>
        <begin position="1039"/>
        <end position="1206"/>
    </location>
</feature>
<evidence type="ECO:0000256" key="3">
    <source>
        <dbReference type="ARBA" id="ARBA00022695"/>
    </source>
</evidence>
<feature type="compositionally biased region" description="Basic and acidic residues" evidence="16">
    <location>
        <begin position="372"/>
        <end position="381"/>
    </location>
</feature>
<evidence type="ECO:0000313" key="20">
    <source>
        <dbReference type="Proteomes" id="UP000694251"/>
    </source>
</evidence>
<dbReference type="PANTHER" id="PTHR37984:SF5">
    <property type="entry name" value="PROTEIN NYNRIN-LIKE"/>
    <property type="match status" value="1"/>
</dbReference>
<dbReference type="InterPro" id="IPR001584">
    <property type="entry name" value="Integrase_cat-core"/>
</dbReference>
<dbReference type="PROSITE" id="PS50994">
    <property type="entry name" value="INTEGRASE"/>
    <property type="match status" value="1"/>
</dbReference>
<keyword evidence="2" id="KW-0808">Transferase</keyword>
<keyword evidence="8" id="KW-0378">Hydrolase</keyword>
<evidence type="ECO:0000256" key="4">
    <source>
        <dbReference type="ARBA" id="ARBA00022722"/>
    </source>
</evidence>
<dbReference type="FunFam" id="1.10.340.70:FF:000001">
    <property type="entry name" value="Retrovirus-related Pol polyprotein from transposon gypsy-like Protein"/>
    <property type="match status" value="1"/>
</dbReference>
<dbReference type="InterPro" id="IPR056924">
    <property type="entry name" value="SH3_Tf2-1"/>
</dbReference>
<dbReference type="GO" id="GO:0004190">
    <property type="term" value="F:aspartic-type endopeptidase activity"/>
    <property type="evidence" value="ECO:0007669"/>
    <property type="project" value="UniProtKB-KW"/>
</dbReference>
<feature type="compositionally biased region" description="Acidic residues" evidence="16">
    <location>
        <begin position="382"/>
        <end position="391"/>
    </location>
</feature>
<dbReference type="CDD" id="cd00303">
    <property type="entry name" value="retropepsin_like"/>
    <property type="match status" value="1"/>
</dbReference>
<evidence type="ECO:0000256" key="5">
    <source>
        <dbReference type="ARBA" id="ARBA00022723"/>
    </source>
</evidence>
<keyword evidence="1" id="KW-0645">Protease</keyword>
<dbReference type="PROSITE" id="PS50878">
    <property type="entry name" value="RT_POL"/>
    <property type="match status" value="1"/>
</dbReference>
<keyword evidence="14" id="KW-0233">DNA recombination</keyword>
<keyword evidence="6" id="KW-0064">Aspartyl protease</keyword>
<evidence type="ECO:0000256" key="10">
    <source>
        <dbReference type="ARBA" id="ARBA00022908"/>
    </source>
</evidence>
<comment type="caution">
    <text evidence="19">The sequence shown here is derived from an EMBL/GenBank/DDBJ whole genome shotgun (WGS) entry which is preliminary data.</text>
</comment>
<organism evidence="19 20">
    <name type="scientific">Arabidopsis suecica</name>
    <name type="common">Swedish thale-cress</name>
    <name type="synonym">Cardaminopsis suecica</name>
    <dbReference type="NCBI Taxonomy" id="45249"/>
    <lineage>
        <taxon>Eukaryota</taxon>
        <taxon>Viridiplantae</taxon>
        <taxon>Streptophyta</taxon>
        <taxon>Embryophyta</taxon>
        <taxon>Tracheophyta</taxon>
        <taxon>Spermatophyta</taxon>
        <taxon>Magnoliopsida</taxon>
        <taxon>eudicotyledons</taxon>
        <taxon>Gunneridae</taxon>
        <taxon>Pentapetalae</taxon>
        <taxon>rosids</taxon>
        <taxon>malvids</taxon>
        <taxon>Brassicales</taxon>
        <taxon>Brassicaceae</taxon>
        <taxon>Camelineae</taxon>
        <taxon>Arabidopsis</taxon>
    </lineage>
</organism>
<feature type="compositionally biased region" description="Acidic residues" evidence="16">
    <location>
        <begin position="2883"/>
        <end position="2909"/>
    </location>
</feature>
<evidence type="ECO:0000256" key="6">
    <source>
        <dbReference type="ARBA" id="ARBA00022750"/>
    </source>
</evidence>
<evidence type="ECO:0000256" key="7">
    <source>
        <dbReference type="ARBA" id="ARBA00022759"/>
    </source>
</evidence>
<evidence type="ECO:0000313" key="19">
    <source>
        <dbReference type="EMBL" id="KAG7529449.1"/>
    </source>
</evidence>
<feature type="coiled-coil region" evidence="15">
    <location>
        <begin position="3725"/>
        <end position="3759"/>
    </location>
</feature>
<evidence type="ECO:0000256" key="16">
    <source>
        <dbReference type="SAM" id="MobiDB-lite"/>
    </source>
</evidence>
<name>A0A8T1XAM9_ARASU</name>
<feature type="compositionally biased region" description="Basic and acidic residues" evidence="16">
    <location>
        <begin position="2827"/>
        <end position="2844"/>
    </location>
</feature>
<feature type="compositionally biased region" description="Low complexity" evidence="16">
    <location>
        <begin position="2608"/>
        <end position="2620"/>
    </location>
</feature>
<keyword evidence="11" id="KW-0695">RNA-directed DNA polymerase</keyword>
<sequence>MRTRSTGNHNLLFNDNIDRIARELRERRNIVDLVQHQQPLEMADEQNHQNGPANIGARDALRDHRLRMGIAPPAIQNNNFEIKRGFISMIQGNKFHGLPMDPIDHLDEFNRLYNLTKINGKTGESFCEAWEHFKGYTNQCPHHGFKKASLLGTLYRRVLPWIIMLLDTTSNGNFQNKNVQEDWELVQNLAQSDGNYNEDCDRTIRGTNDFDDKHRKEIKALNDKLDRILLSQQKHVHFLVDDEQYQVQDGEGNQLEEVSYINNQGGYKGYNNFKTNNPNLSYRGTNLLQGQASGSMEIVKKISELHNKLDGSYNDINVKVETLNSKVRSLEGHSASTSAQKQTRQLPRKAIQNSKDYADAHGITHHNGKALPIREEPKTVTEDSEDKDGEDISLSKDQVEKQLEQALDQSLDQPLEHPLDHVTRPPFPLTSPTAPKLVALTNKEKNIKEVELRIPLVDALALILDSHKFLKDLIVERIQEVQRMVVLSHECSAIIQKKIILKKLSDPGSFTLPCSLGPLAFNRCLCDLRASVSLMPLSDWSCRDTTHFIVLEMDEEPKDPLILGRSFLATAGAIIDVKKGKIDLNLGKDFRMTFHVKDAMKKPTIEGQLFWIEEMDQLAEELLEELIEEDHLNSALTKNGEDGFLHLETLGYQKLLDSHKVMEESEPFEELNGAATEVDLKPLPQGLRYAFLGSNSTYPMIVNAELNDDEVNLMLSELKKVLTRCEETNLVLNWEKCHFMVKEGIVLGHKISEKSIEVKKGKIKVMMQLQPPKTVKDIRSFFGHTEFYRMFIKDFSKIDRPLTRLLCKETKLEFYENFLKSFHTIKQALVSAPVVRAHNWEYLFEIMCDTSHYVVGAVLGQRIDKKLHVIYYANWTLDEAQGRYATTEKELLAVVFTFEKFKSYLNGSKVIVYTDHAALKHLYAKKDTKPRLLRWILLLQAFEMEIVDKKGIENGAADHLSIKEPIPIDDLMPKEQLMVIKFFGGSYCGKEFHQLNAVEGRSPWRCVSEDEVEGILLHCHGSAFGGHFAIFKTGNINTRNEMPQNLILEVEIFDVWEIYFMGPFPSSYGNKYILVAIDYVSKWVEAIASPTNDAKVMLKLFKTIIFPRFGVPRVVISEGGKHFINKVFENLLKKHGVRHKVTTPYHPQTSGKVEISNRNIKTILEKIVQITRKDWSAKLDDALWAYRTAFKTPIGTTPFNLLYGKYCHLPVELEYNYMWAVKLLNFDIKTAEEKRLIQLSDLDEICLEAYESSKIYKERTKLFHDKKIITKDFQVGDKVLLYYSLLKLFPGKLKSRCHSTTFISDTVELIIPTSDDWSELKAPKVDLKPLPQGLRIIMSNYSGGSLIDSDYNLDEAEFSSLRPEREQREYENFRKRAEIALGKRAVTERYELIDEELELGLLKDVQHMDQSCHLDTLMAYQYVAYEEETIQFLSTLQVELHQGLYDVNQAFGRIVWFPSGTGTKPKYDRDELKDLWITIGSSVPLNSSRSKSNQICNPFIRYFQRSVANVLYSREIIGTVTNSDMEMITMALRSTLRQTKNGISLQGETNDTPLSILLLIHMCGYKSWATSNNHKRARGALCKGGVVTPILIACGVPITSDGLEPRAMDLEHLRHYEILKLEMMRMEEGTEDEIGETDEEKYDSNMYHFGEHVALARESKSLSEAHRNNSKLQKWCKKQDKFIIKCLKTIKSLKAILSCSTSTTTILQGQPPQDMPSRRFDELEPIQHRPEPSEQRVSHFPARHSSFESREHMKKKKAMLVRSSTRSRLINSRRSLECRAGRNRRREVEYPCGGACRRRGDEVKYPQGVGAEIEQGDTFIAWEQSQAAIDDQLCSYFNREQQLRDQEWSHLDDSAELDHLDEFDRLCNLTKINGVSENGFKLRLFPFSLGDKAHIWEKNLFHDSITTWDDCKKAFLAKFFSNARTARLRNEISGFSQKTGESFCEAWERFKGYTNQCPHHGFKKASLLSTLYRGVLPRIRMLLDTASNGNFQNKDVKEGWELVENLAQSDGNYNENCDRTIRGTTDYDDKHRKEIKALNDKLDKILLSQQRHVHFLVDDEQYRMVQQLLQGQASSSMEIAKKLSELHHKLDCSYNDLNAKVEALNTKVRYLEEQSASTSAPKVTGLPRKSIQNLKEYATAHAITIRQDRELPTRPVPNLITGDNDVQEGSPLLRLMESTDIVSNTDMEVIDSALTSILHRTKGKKVLRGDLNDAPPVMLLLIHLCGYRKWALTNCKKKVRGALCVGGVVTPILEACGVPLKKPGLEPRMIDLDHLRRCEFLEHVMVGNFHSYSEHVPPPRESKSLSEAHMNNSKLQKWCKKHDKLLAKCLKAIKFLKEKLSCSSTTTAIPHGQLPKDMPSSRYDAPETSRRRPEPSEQEIMHVPARHSSFEPREFGRKRRTKLTRSSSRNRRLLQSRSLRDLGAGRSRRGEVEYPQAVLAATELMRSSTHMLELIQNRAILLWAQSNHMQPLTTNFVHSSTEDSPSLYEKKTESWREEGKSLGKASEEDTQEWLECTRDTEGERGFTLILLSFNSIVRVMAPTNTTAAGEDSQSGSPEPSNPPAATLPPLDNRVEMVEKELLYIREALTQILRNHIFGPPREGQGNLPAAFASPSPGPAFQATPPPNSEPLEQQGYSPRQRQEAPVRPLELPLYEGENPDDWIFRVEQCFLTHNTPEDIKLEKVISCLTGPTVTWWRCAKEREGIYTWKDFQDKFKMRFRPSRGSSAVDHLLNIRQTSTIDEYRGRFEELLVELPHVPNDIVESAYLNGLKRSLKDQVVRCRPVNLNDIVEIARLIEAQERTNQSYQVRPEQRPSFSASQTPSGSRAMERTQSKRPYDPSKDLNRASGSGEPKNTNPCRNCGDRWFPGHRCKRQRLKSLVTAGEEDQEDPPEEEYVEQNDEEEEAEEETLATHTLGSLSDVERERSMKLKGYVGRAKVVVLVDSGATSNFIDESLVHERGWPITDTRGFCVKVGGGRVIKGRGMCVKVPLEIQGIEIMEDFLLFDLGDLDMVLGFAWLAKLGETRANWGRLRLSWQIGRTWVTIHGDPELCREQVSFRTMENEIKHADEAYLLELATLFESDEQKKPKEVTPVLQCVLDQHQTVFQMPQALPPKRNREHAITLEKEELLDELKGATVVSKLDLKSGYHQIRMLVEDVAKTAFKTHDGHYEFLVMPFGLTNAPSTFQSEMNDLFRPYLRKFVLVFFDDIIIYSPDMKTHVKHLEIVLQLLKLHQFYANLKKCVFGTKEISYLGYIISARGVAADPSKVEAMLSWPCPKSVTELRGFLGLTGYYRRFVKDYGRIARPLTNLLKKNGFVWNEEAGHAFEALKQAVTHLRVLILPDFQKEFTVETDASGTGIGAVLTQDKRPIAFLSQAFSSQAFSSQAFSSQGRIKSVYERELLAIVKAVTKWKHYLAGKEFVIKTDQRSLKHLLDQKAVSTIQQRWASKLIGLKYKIEYKPGVDNKVADALSRRPQLETALQYTMVPPHTLDTELLKKELKSDKEWASLIMDIEQGKYTGSEFTLSQGLLYKNGRLVIPRGSPFFPNLLEQFHTSATGGHEGALKTFKRLTSEVYWPGMRQDVVKYIKSCQICHENKYSTLSPAGLLSPLPIPQQIWSDISLDFIEGLPPSKEFNSILVVVDRLSKYAHFIPLKHPFNAKSVAEAFVREKSTAYHPQSDGQTEVVNRCLESYLRCFAGRRPSAWIQWLPWAEEPPPVLRYGDTPTPNASVEELLKDQDSILEELKENMESAQTRMTRYANKHRRDVELNVGDLVYLKLRPYRQSSAVLRKNEKLSQRYFGPYKVLSRIGRVAYKLELPEGCNIHPVFHISQLKKAVPATYTP</sequence>
<evidence type="ECO:0000259" key="18">
    <source>
        <dbReference type="PROSITE" id="PS50994"/>
    </source>
</evidence>
<feature type="domain" description="Reverse transcriptase" evidence="17">
    <location>
        <begin position="3024"/>
        <end position="3255"/>
    </location>
</feature>
<dbReference type="Pfam" id="PF24626">
    <property type="entry name" value="SH3_Tf2-1"/>
    <property type="match status" value="1"/>
</dbReference>
<feature type="region of interest" description="Disordered" evidence="16">
    <location>
        <begin position="329"/>
        <end position="395"/>
    </location>
</feature>
<evidence type="ECO:0000256" key="2">
    <source>
        <dbReference type="ARBA" id="ARBA00022679"/>
    </source>
</evidence>
<feature type="compositionally biased region" description="Basic and acidic residues" evidence="16">
    <location>
        <begin position="2364"/>
        <end position="2375"/>
    </location>
</feature>
<feature type="region of interest" description="Disordered" evidence="16">
    <location>
        <begin position="2545"/>
        <end position="2571"/>
    </location>
</feature>
<feature type="region of interest" description="Disordered" evidence="16">
    <location>
        <begin position="2599"/>
        <end position="2645"/>
    </location>
</feature>
<evidence type="ECO:0000259" key="17">
    <source>
        <dbReference type="PROSITE" id="PS50878"/>
    </source>
</evidence>
<dbReference type="InterPro" id="IPR004312">
    <property type="entry name" value="ATHILA_Orf1_C"/>
</dbReference>
<keyword evidence="10" id="KW-0229">DNA integration</keyword>
<keyword evidence="9" id="KW-0460">Magnesium</keyword>
<dbReference type="GO" id="GO:0015074">
    <property type="term" value="P:DNA integration"/>
    <property type="evidence" value="ECO:0007669"/>
    <property type="project" value="UniProtKB-KW"/>
</dbReference>
<dbReference type="GO" id="GO:0004519">
    <property type="term" value="F:endonuclease activity"/>
    <property type="evidence" value="ECO:0007669"/>
    <property type="project" value="UniProtKB-KW"/>
</dbReference>
<dbReference type="Pfam" id="PF17921">
    <property type="entry name" value="Integrase_H2C2"/>
    <property type="match status" value="1"/>
</dbReference>
<feature type="region of interest" description="Disordered" evidence="16">
    <location>
        <begin position="2803"/>
        <end position="2860"/>
    </location>
</feature>
<dbReference type="Pfam" id="PF08284">
    <property type="entry name" value="RVP_2"/>
    <property type="match status" value="1"/>
</dbReference>
<dbReference type="Pfam" id="PF17917">
    <property type="entry name" value="RT_RNaseH"/>
    <property type="match status" value="2"/>
</dbReference>
<feature type="compositionally biased region" description="Basic and acidic residues" evidence="16">
    <location>
        <begin position="2488"/>
        <end position="2507"/>
    </location>
</feature>
<dbReference type="InterPro" id="IPR000477">
    <property type="entry name" value="RT_dom"/>
</dbReference>
<proteinExistence type="predicted"/>
<accession>A0A8T1XAM9</accession>
<evidence type="ECO:0000256" key="14">
    <source>
        <dbReference type="ARBA" id="ARBA00023172"/>
    </source>
</evidence>
<feature type="compositionally biased region" description="Polar residues" evidence="16">
    <location>
        <begin position="2630"/>
        <end position="2639"/>
    </location>
</feature>
<dbReference type="GO" id="GO:0003677">
    <property type="term" value="F:DNA binding"/>
    <property type="evidence" value="ECO:0007669"/>
    <property type="project" value="UniProtKB-KW"/>
</dbReference>
<feature type="region of interest" description="Disordered" evidence="16">
    <location>
        <begin position="2346"/>
        <end position="2430"/>
    </location>
</feature>
<dbReference type="GO" id="GO:0003887">
    <property type="term" value="F:DNA-directed DNA polymerase activity"/>
    <property type="evidence" value="ECO:0007669"/>
    <property type="project" value="UniProtKB-KW"/>
</dbReference>
<dbReference type="Pfam" id="PF00078">
    <property type="entry name" value="RVT_1"/>
    <property type="match status" value="1"/>
</dbReference>
<dbReference type="InterPro" id="IPR050951">
    <property type="entry name" value="Retrovirus_Pol_polyprotein"/>
</dbReference>
<feature type="compositionally biased region" description="Polar residues" evidence="16">
    <location>
        <begin position="2545"/>
        <end position="2558"/>
    </location>
</feature>
<evidence type="ECO:0000256" key="1">
    <source>
        <dbReference type="ARBA" id="ARBA00022670"/>
    </source>
</evidence>
<keyword evidence="13" id="KW-0238">DNA-binding</keyword>
<keyword evidence="4" id="KW-0540">Nuclease</keyword>
<evidence type="ECO:0000256" key="15">
    <source>
        <dbReference type="SAM" id="Coils"/>
    </source>
</evidence>
<dbReference type="GO" id="GO:0006508">
    <property type="term" value="P:proteolysis"/>
    <property type="evidence" value="ECO:0007669"/>
    <property type="project" value="UniProtKB-KW"/>
</dbReference>
<reference evidence="19 20" key="1">
    <citation type="submission" date="2020-12" db="EMBL/GenBank/DDBJ databases">
        <title>Concerted genomic and epigenomic changes stabilize Arabidopsis allopolyploids.</title>
        <authorList>
            <person name="Chen Z."/>
        </authorList>
    </citation>
    <scope>NUCLEOTIDE SEQUENCE [LARGE SCALE GENOMIC DNA]</scope>
    <source>
        <strain evidence="19">As9502</strain>
        <tissue evidence="19">Leaf</tissue>
    </source>
</reference>